<evidence type="ECO:0000259" key="9">
    <source>
        <dbReference type="PROSITE" id="PS51194"/>
    </source>
</evidence>
<evidence type="ECO:0000256" key="6">
    <source>
        <dbReference type="RuleBase" id="RU000492"/>
    </source>
</evidence>
<accession>A0A836CIA6</accession>
<dbReference type="InterPro" id="IPR027417">
    <property type="entry name" value="P-loop_NTPase"/>
</dbReference>
<dbReference type="OrthoDB" id="10261904at2759"/>
<dbReference type="SMART" id="SM00490">
    <property type="entry name" value="HELICc"/>
    <property type="match status" value="1"/>
</dbReference>
<dbReference type="GO" id="GO:0016787">
    <property type="term" value="F:hydrolase activity"/>
    <property type="evidence" value="ECO:0007669"/>
    <property type="project" value="UniProtKB-KW"/>
</dbReference>
<dbReference type="InterPro" id="IPR000629">
    <property type="entry name" value="RNA-helicase_DEAD-box_CS"/>
</dbReference>
<dbReference type="PROSITE" id="PS51192">
    <property type="entry name" value="HELICASE_ATP_BIND_1"/>
    <property type="match status" value="1"/>
</dbReference>
<dbReference type="EMBL" id="JAFCMP010000087">
    <property type="protein sequence ID" value="KAG5187615.1"/>
    <property type="molecule type" value="Genomic_DNA"/>
</dbReference>
<feature type="compositionally biased region" description="Basic residues" evidence="7">
    <location>
        <begin position="1"/>
        <end position="13"/>
    </location>
</feature>
<dbReference type="SUPFAM" id="SSF52540">
    <property type="entry name" value="P-loop containing nucleoside triphosphate hydrolases"/>
    <property type="match status" value="2"/>
</dbReference>
<evidence type="ECO:0000256" key="3">
    <source>
        <dbReference type="ARBA" id="ARBA00022806"/>
    </source>
</evidence>
<evidence type="ECO:0000313" key="11">
    <source>
        <dbReference type="EMBL" id="KAG5187615.1"/>
    </source>
</evidence>
<dbReference type="Pfam" id="PF00270">
    <property type="entry name" value="DEAD"/>
    <property type="match status" value="1"/>
</dbReference>
<dbReference type="InterPro" id="IPR001650">
    <property type="entry name" value="Helicase_C-like"/>
</dbReference>
<dbReference type="PANTHER" id="PTHR47959">
    <property type="entry name" value="ATP-DEPENDENT RNA HELICASE RHLE-RELATED"/>
    <property type="match status" value="1"/>
</dbReference>
<name>A0A836CIA6_9STRA</name>
<dbReference type="InterPro" id="IPR050079">
    <property type="entry name" value="DEAD_box_RNA_helicase"/>
</dbReference>
<dbReference type="Proteomes" id="UP000664859">
    <property type="component" value="Unassembled WGS sequence"/>
</dbReference>
<dbReference type="PROSITE" id="PS51194">
    <property type="entry name" value="HELICASE_CTER"/>
    <property type="match status" value="1"/>
</dbReference>
<dbReference type="GO" id="GO:0005829">
    <property type="term" value="C:cytosol"/>
    <property type="evidence" value="ECO:0007669"/>
    <property type="project" value="TreeGrafter"/>
</dbReference>
<keyword evidence="2 6" id="KW-0378">Hydrolase</keyword>
<evidence type="ECO:0000256" key="7">
    <source>
        <dbReference type="SAM" id="MobiDB-lite"/>
    </source>
</evidence>
<evidence type="ECO:0000256" key="5">
    <source>
        <dbReference type="PROSITE-ProRule" id="PRU00552"/>
    </source>
</evidence>
<dbReference type="GO" id="GO:0005524">
    <property type="term" value="F:ATP binding"/>
    <property type="evidence" value="ECO:0007669"/>
    <property type="project" value="UniProtKB-KW"/>
</dbReference>
<feature type="region of interest" description="Disordered" evidence="7">
    <location>
        <begin position="450"/>
        <end position="471"/>
    </location>
</feature>
<keyword evidence="12" id="KW-1185">Reference proteome</keyword>
<sequence>MSLFAKKKSKKRPRQPDAGDDVKPAALAAPASATGIREAAIVGDTSGVDTDTTFDSLGLCDWLQRACGAMGFRRPTPVQQHCIPAVLDGKDVLGCAETGSGKTAAFALPILHTLSKDPYGIYAVVLTPTRELAVQIAEQFEALGAPMGLRHAVVIGGMNMMAQGVELAKRPHVIIATPGRLRDHLQGASPPDLSKLKYLVLDEADRLLSMGFQSEIRVVMAAVPSARQTLLFSATMTDNLAQLESLAMTDPVKYDLTKKATVPATLTQQYLFMPAQRCCSEEAEGEEPDNGAKSIMIFVGSCKRCQEVCETLLQLRLDCVCLHSMMSQKRRLAALGKFKSSQSRILVSTDVSSRGLDIPEVDLVVNFDMPRVATDYVHRVGRTARAGRRGRALSLVTQYDVELVHNIEEYTSTKLDLCEEVIEKDVLKLLNPINKATRVARMRLMELGFDEKEQQRKSRSTRKRQADAEDS</sequence>
<keyword evidence="1 6" id="KW-0547">Nucleotide-binding</keyword>
<dbReference type="CDD" id="cd18787">
    <property type="entry name" value="SF2_C_DEAD"/>
    <property type="match status" value="1"/>
</dbReference>
<evidence type="ECO:0000256" key="1">
    <source>
        <dbReference type="ARBA" id="ARBA00022741"/>
    </source>
</evidence>
<evidence type="ECO:0000256" key="4">
    <source>
        <dbReference type="ARBA" id="ARBA00022840"/>
    </source>
</evidence>
<proteinExistence type="inferred from homology"/>
<dbReference type="InterPro" id="IPR011545">
    <property type="entry name" value="DEAD/DEAH_box_helicase_dom"/>
</dbReference>
<gene>
    <name evidence="11" type="ORF">JKP88DRAFT_306894</name>
</gene>
<dbReference type="SMART" id="SM00487">
    <property type="entry name" value="DEXDc"/>
    <property type="match status" value="1"/>
</dbReference>
<protein>
    <submittedName>
        <fullName evidence="11">DEAD box helicase</fullName>
    </submittedName>
</protein>
<evidence type="ECO:0000256" key="2">
    <source>
        <dbReference type="ARBA" id="ARBA00022801"/>
    </source>
</evidence>
<feature type="domain" description="Helicase ATP-binding" evidence="8">
    <location>
        <begin position="83"/>
        <end position="254"/>
    </location>
</feature>
<comment type="caution">
    <text evidence="11">The sequence shown here is derived from an EMBL/GenBank/DDBJ whole genome shotgun (WGS) entry which is preliminary data.</text>
</comment>
<dbReference type="GO" id="GO:0003724">
    <property type="term" value="F:RNA helicase activity"/>
    <property type="evidence" value="ECO:0007669"/>
    <property type="project" value="InterPro"/>
</dbReference>
<keyword evidence="3 6" id="KW-0347">Helicase</keyword>
<organism evidence="11 12">
    <name type="scientific">Tribonema minus</name>
    <dbReference type="NCBI Taxonomy" id="303371"/>
    <lineage>
        <taxon>Eukaryota</taxon>
        <taxon>Sar</taxon>
        <taxon>Stramenopiles</taxon>
        <taxon>Ochrophyta</taxon>
        <taxon>PX clade</taxon>
        <taxon>Xanthophyceae</taxon>
        <taxon>Tribonematales</taxon>
        <taxon>Tribonemataceae</taxon>
        <taxon>Tribonema</taxon>
    </lineage>
</organism>
<evidence type="ECO:0000259" key="10">
    <source>
        <dbReference type="PROSITE" id="PS51195"/>
    </source>
</evidence>
<feature type="compositionally biased region" description="Basic and acidic residues" evidence="7">
    <location>
        <begin position="14"/>
        <end position="23"/>
    </location>
</feature>
<evidence type="ECO:0000259" key="8">
    <source>
        <dbReference type="PROSITE" id="PS51192"/>
    </source>
</evidence>
<dbReference type="Pfam" id="PF00271">
    <property type="entry name" value="Helicase_C"/>
    <property type="match status" value="1"/>
</dbReference>
<feature type="domain" description="Helicase C-terminal" evidence="9">
    <location>
        <begin position="265"/>
        <end position="430"/>
    </location>
</feature>
<dbReference type="Gene3D" id="3.40.50.300">
    <property type="entry name" value="P-loop containing nucleotide triphosphate hydrolases"/>
    <property type="match status" value="2"/>
</dbReference>
<evidence type="ECO:0000313" key="12">
    <source>
        <dbReference type="Proteomes" id="UP000664859"/>
    </source>
</evidence>
<feature type="short sequence motif" description="Q motif" evidence="5">
    <location>
        <begin position="52"/>
        <end position="80"/>
    </location>
</feature>
<dbReference type="PROSITE" id="PS00039">
    <property type="entry name" value="DEAD_ATP_HELICASE"/>
    <property type="match status" value="1"/>
</dbReference>
<dbReference type="InterPro" id="IPR014001">
    <property type="entry name" value="Helicase_ATP-bd"/>
</dbReference>
<feature type="domain" description="DEAD-box RNA helicase Q" evidence="10">
    <location>
        <begin position="52"/>
        <end position="80"/>
    </location>
</feature>
<reference evidence="11" key="1">
    <citation type="submission" date="2021-02" db="EMBL/GenBank/DDBJ databases">
        <title>First Annotated Genome of the Yellow-green Alga Tribonema minus.</title>
        <authorList>
            <person name="Mahan K.M."/>
        </authorList>
    </citation>
    <scope>NUCLEOTIDE SEQUENCE</scope>
    <source>
        <strain evidence="11">UTEX B ZZ1240</strain>
    </source>
</reference>
<keyword evidence="4 6" id="KW-0067">ATP-binding</keyword>
<dbReference type="CDD" id="cd17955">
    <property type="entry name" value="DEADc_DDX49"/>
    <property type="match status" value="1"/>
</dbReference>
<dbReference type="InterPro" id="IPR014014">
    <property type="entry name" value="RNA_helicase_DEAD_Q_motif"/>
</dbReference>
<dbReference type="GO" id="GO:0003676">
    <property type="term" value="F:nucleic acid binding"/>
    <property type="evidence" value="ECO:0007669"/>
    <property type="project" value="InterPro"/>
</dbReference>
<feature type="region of interest" description="Disordered" evidence="7">
    <location>
        <begin position="1"/>
        <end position="25"/>
    </location>
</feature>
<dbReference type="PROSITE" id="PS51195">
    <property type="entry name" value="Q_MOTIF"/>
    <property type="match status" value="1"/>
</dbReference>
<dbReference type="AlphaFoldDB" id="A0A836CIA6"/>
<dbReference type="PANTHER" id="PTHR47959:SF24">
    <property type="entry name" value="ATP-DEPENDENT RNA HELICASE"/>
    <property type="match status" value="1"/>
</dbReference>
<comment type="similarity">
    <text evidence="6">Belongs to the DEAD box helicase family.</text>
</comment>